<protein>
    <recommendedName>
        <fullName evidence="1">UPF0201 protein Mthe_0360</fullName>
    </recommendedName>
</protein>
<dbReference type="HAMAP" id="MF_01112">
    <property type="entry name" value="UPF0201"/>
    <property type="match status" value="1"/>
</dbReference>
<dbReference type="AlphaFoldDB" id="A0B629"/>
<keyword evidence="3" id="KW-1185">Reference proteome</keyword>
<dbReference type="HOGENOM" id="CLU_134829_0_0_2"/>
<dbReference type="EMBL" id="CP000477">
    <property type="protein sequence ID" value="ABK14153.1"/>
    <property type="molecule type" value="Genomic_DNA"/>
</dbReference>
<evidence type="ECO:0000256" key="1">
    <source>
        <dbReference type="HAMAP-Rule" id="MF_01112"/>
    </source>
</evidence>
<gene>
    <name evidence="2" type="ordered locus">Mthe_0360</name>
</gene>
<dbReference type="Proteomes" id="UP000000674">
    <property type="component" value="Chromosome"/>
</dbReference>
<proteinExistence type="inferred from homology"/>
<dbReference type="Gene3D" id="3.30.1440.10">
    <property type="match status" value="1"/>
</dbReference>
<name>A0B629_METTP</name>
<dbReference type="PANTHER" id="PTHR39652:SF1">
    <property type="entry name" value="UPF0201 PROTEIN TK1335"/>
    <property type="match status" value="1"/>
</dbReference>
<dbReference type="GeneID" id="4462483"/>
<reference evidence="2 3" key="1">
    <citation type="submission" date="2006-10" db="EMBL/GenBank/DDBJ databases">
        <title>Complete sequence of Methanosaeta thermophila PT.</title>
        <authorList>
            <consortium name="US DOE Joint Genome Institute"/>
            <person name="Copeland A."/>
            <person name="Lucas S."/>
            <person name="Lapidus A."/>
            <person name="Barry K."/>
            <person name="Detter J.C."/>
            <person name="Glavina del Rio T."/>
            <person name="Hammon N."/>
            <person name="Israni S."/>
            <person name="Pitluck S."/>
            <person name="Chain P."/>
            <person name="Malfatti S."/>
            <person name="Shin M."/>
            <person name="Vergez L."/>
            <person name="Schmutz J."/>
            <person name="Larimer F."/>
            <person name="Land M."/>
            <person name="Hauser L."/>
            <person name="Kyrpides N."/>
            <person name="Kim E."/>
            <person name="Smith K.S."/>
            <person name="Ingram-Smith C."/>
            <person name="Richardson P."/>
        </authorList>
    </citation>
    <scope>NUCLEOTIDE SEQUENCE [LARGE SCALE GENOMIC DNA]</scope>
    <source>
        <strain evidence="3">DSM 6194 / JCM 14653 / NBRC 101360 / PT</strain>
    </source>
</reference>
<dbReference type="KEGG" id="mtp:Mthe_0360"/>
<evidence type="ECO:0000313" key="3">
    <source>
        <dbReference type="Proteomes" id="UP000000674"/>
    </source>
</evidence>
<dbReference type="InterPro" id="IPR002739">
    <property type="entry name" value="PAB1135-like"/>
</dbReference>
<dbReference type="STRING" id="349307.Mthe_0360"/>
<comment type="similarity">
    <text evidence="1">Belongs to the UPF0201 family.</text>
</comment>
<dbReference type="InterPro" id="IPR022803">
    <property type="entry name" value="Ribosomal_uL5_dom_sf"/>
</dbReference>
<dbReference type="RefSeq" id="WP_011695551.1">
    <property type="nucleotide sequence ID" value="NC_008553.1"/>
</dbReference>
<dbReference type="OrthoDB" id="7819at2157"/>
<dbReference type="PANTHER" id="PTHR39652">
    <property type="entry name" value="UPF0201 PROTEIN TK1335"/>
    <property type="match status" value="1"/>
</dbReference>
<organism evidence="2 3">
    <name type="scientific">Methanothrix thermoacetophila (strain DSM 6194 / JCM 14653 / NBRC 101360 / PT)</name>
    <name type="common">Methanosaeta thermophila</name>
    <dbReference type="NCBI Taxonomy" id="349307"/>
    <lineage>
        <taxon>Archaea</taxon>
        <taxon>Methanobacteriati</taxon>
        <taxon>Methanobacteriota</taxon>
        <taxon>Stenosarchaea group</taxon>
        <taxon>Methanomicrobia</taxon>
        <taxon>Methanotrichales</taxon>
        <taxon>Methanotrichaceae</taxon>
        <taxon>Methanothrix</taxon>
    </lineage>
</organism>
<sequence>MIEVTVRTLVRPTERVEKVVAAIERIFPGLTLDIRDDLVQGYGGISSLRVFRKVLRDERILDTARSVMLAGRIGDSYQFRISKPGAFMGRVGFPPEEEPLGSIHVEISGGEEVIDWLAPRTIDGKPVAEIELDEVEQ</sequence>
<evidence type="ECO:0000313" key="2">
    <source>
        <dbReference type="EMBL" id="ABK14153.1"/>
    </source>
</evidence>
<accession>A0B629</accession>
<dbReference type="SUPFAM" id="SSF55282">
    <property type="entry name" value="RL5-like"/>
    <property type="match status" value="1"/>
</dbReference>